<dbReference type="SMART" id="SM00388">
    <property type="entry name" value="HisKA"/>
    <property type="match status" value="1"/>
</dbReference>
<dbReference type="Pfam" id="PF02518">
    <property type="entry name" value="HATPase_c"/>
    <property type="match status" value="1"/>
</dbReference>
<evidence type="ECO:0000256" key="3">
    <source>
        <dbReference type="ARBA" id="ARBA00022553"/>
    </source>
</evidence>
<dbReference type="GO" id="GO:0005524">
    <property type="term" value="F:ATP binding"/>
    <property type="evidence" value="ECO:0007669"/>
    <property type="project" value="UniProtKB-KW"/>
</dbReference>
<keyword evidence="5" id="KW-0547">Nucleotide-binding</keyword>
<sequence length="344" mass="37235">MSIALPALVDDWPFPLFKLDKEDSILWANQAALDWIGKGLPTISGRVIWEILETDPDTRSITMKARAKSATITSRHILVKTTENSDEGKIAHLTAYTTMGGAGLSIWFVGPEPRETKMGGHVVTGMGRMIAHELKNPLAGIKGAAQLLRDDVDSEEGLALIDLIGSEIDRIRRLADRMEKLGNDDPSDVEQVNIHEILRQARRIIQSANPSVIFDERYDPSLPHASGDPDTLMQAILNLIKNAAESVGEGGQIRLETAFRSGVRGGRSARNLPIEIKIIDDGPGIPKEMLSQVFQPFVTTKPEGQGLGLALVSKVASAHEGLVEVQSIPGRTVFSLLLPAPGVG</sequence>
<dbReference type="Proteomes" id="UP000600865">
    <property type="component" value="Unassembled WGS sequence"/>
</dbReference>
<keyword evidence="6" id="KW-0418">Kinase</keyword>
<dbReference type="Pfam" id="PF00512">
    <property type="entry name" value="HisKA"/>
    <property type="match status" value="1"/>
</dbReference>
<accession>A0A918KDI0</accession>
<dbReference type="InterPro" id="IPR036097">
    <property type="entry name" value="HisK_dim/P_sf"/>
</dbReference>
<dbReference type="InterPro" id="IPR003594">
    <property type="entry name" value="HATPase_dom"/>
</dbReference>
<comment type="caution">
    <text evidence="10">The sequence shown here is derived from an EMBL/GenBank/DDBJ whole genome shotgun (WGS) entry which is preliminary data.</text>
</comment>
<protein>
    <recommendedName>
        <fullName evidence="2">histidine kinase</fullName>
        <ecNumber evidence="2">2.7.13.3</ecNumber>
    </recommendedName>
</protein>
<dbReference type="GO" id="GO:0000155">
    <property type="term" value="F:phosphorelay sensor kinase activity"/>
    <property type="evidence" value="ECO:0007669"/>
    <property type="project" value="InterPro"/>
</dbReference>
<evidence type="ECO:0000259" key="9">
    <source>
        <dbReference type="PROSITE" id="PS50109"/>
    </source>
</evidence>
<dbReference type="InterPro" id="IPR003661">
    <property type="entry name" value="HisK_dim/P_dom"/>
</dbReference>
<gene>
    <name evidence="10" type="ORF">GCM10011309_03920</name>
</gene>
<dbReference type="PANTHER" id="PTHR43065">
    <property type="entry name" value="SENSOR HISTIDINE KINASE"/>
    <property type="match status" value="1"/>
</dbReference>
<dbReference type="AlphaFoldDB" id="A0A918KDI0"/>
<dbReference type="PRINTS" id="PR00344">
    <property type="entry name" value="BCTRLSENSOR"/>
</dbReference>
<keyword evidence="8" id="KW-0902">Two-component regulatory system</keyword>
<dbReference type="PANTHER" id="PTHR43065:SF10">
    <property type="entry name" value="PEROXIDE STRESS-ACTIVATED HISTIDINE KINASE MAK3"/>
    <property type="match status" value="1"/>
</dbReference>
<dbReference type="EMBL" id="BMYV01000001">
    <property type="protein sequence ID" value="GGX57996.1"/>
    <property type="molecule type" value="Genomic_DNA"/>
</dbReference>
<name>A0A918KDI0_9PROT</name>
<evidence type="ECO:0000313" key="10">
    <source>
        <dbReference type="EMBL" id="GGX57996.1"/>
    </source>
</evidence>
<dbReference type="CDD" id="cd00082">
    <property type="entry name" value="HisKA"/>
    <property type="match status" value="1"/>
</dbReference>
<dbReference type="Gene3D" id="3.30.565.10">
    <property type="entry name" value="Histidine kinase-like ATPase, C-terminal domain"/>
    <property type="match status" value="1"/>
</dbReference>
<evidence type="ECO:0000256" key="5">
    <source>
        <dbReference type="ARBA" id="ARBA00022741"/>
    </source>
</evidence>
<dbReference type="SUPFAM" id="SSF47384">
    <property type="entry name" value="Homodimeric domain of signal transducing histidine kinase"/>
    <property type="match status" value="1"/>
</dbReference>
<evidence type="ECO:0000256" key="2">
    <source>
        <dbReference type="ARBA" id="ARBA00012438"/>
    </source>
</evidence>
<evidence type="ECO:0000256" key="7">
    <source>
        <dbReference type="ARBA" id="ARBA00022840"/>
    </source>
</evidence>
<dbReference type="InterPro" id="IPR036890">
    <property type="entry name" value="HATPase_C_sf"/>
</dbReference>
<dbReference type="PROSITE" id="PS50109">
    <property type="entry name" value="HIS_KIN"/>
    <property type="match status" value="1"/>
</dbReference>
<dbReference type="Gene3D" id="1.10.287.130">
    <property type="match status" value="1"/>
</dbReference>
<evidence type="ECO:0000313" key="11">
    <source>
        <dbReference type="Proteomes" id="UP000600865"/>
    </source>
</evidence>
<proteinExistence type="predicted"/>
<evidence type="ECO:0000256" key="1">
    <source>
        <dbReference type="ARBA" id="ARBA00000085"/>
    </source>
</evidence>
<dbReference type="RefSeq" id="WP_189580610.1">
    <property type="nucleotide sequence ID" value="NZ_BMYV01000001.1"/>
</dbReference>
<keyword evidence="3" id="KW-0597">Phosphoprotein</keyword>
<dbReference type="SMART" id="SM00387">
    <property type="entry name" value="HATPase_c"/>
    <property type="match status" value="1"/>
</dbReference>
<comment type="catalytic activity">
    <reaction evidence="1">
        <text>ATP + protein L-histidine = ADP + protein N-phospho-L-histidine.</text>
        <dbReference type="EC" id="2.7.13.3"/>
    </reaction>
</comment>
<feature type="domain" description="Histidine kinase" evidence="9">
    <location>
        <begin position="129"/>
        <end position="342"/>
    </location>
</feature>
<keyword evidence="11" id="KW-1185">Reference proteome</keyword>
<evidence type="ECO:0000256" key="4">
    <source>
        <dbReference type="ARBA" id="ARBA00022679"/>
    </source>
</evidence>
<keyword evidence="4" id="KW-0808">Transferase</keyword>
<dbReference type="EC" id="2.7.13.3" evidence="2"/>
<evidence type="ECO:0000256" key="8">
    <source>
        <dbReference type="ARBA" id="ARBA00023012"/>
    </source>
</evidence>
<dbReference type="InterPro" id="IPR004358">
    <property type="entry name" value="Sig_transdc_His_kin-like_C"/>
</dbReference>
<dbReference type="InterPro" id="IPR005467">
    <property type="entry name" value="His_kinase_dom"/>
</dbReference>
<evidence type="ECO:0000256" key="6">
    <source>
        <dbReference type="ARBA" id="ARBA00022777"/>
    </source>
</evidence>
<dbReference type="SUPFAM" id="SSF55874">
    <property type="entry name" value="ATPase domain of HSP90 chaperone/DNA topoisomerase II/histidine kinase"/>
    <property type="match status" value="1"/>
</dbReference>
<keyword evidence="7" id="KW-0067">ATP-binding</keyword>
<organism evidence="10 11">
    <name type="scientific">Litorimonas cladophorae</name>
    <dbReference type="NCBI Taxonomy" id="1220491"/>
    <lineage>
        <taxon>Bacteria</taxon>
        <taxon>Pseudomonadati</taxon>
        <taxon>Pseudomonadota</taxon>
        <taxon>Alphaproteobacteria</taxon>
        <taxon>Maricaulales</taxon>
        <taxon>Robiginitomaculaceae</taxon>
    </lineage>
</organism>
<reference evidence="10 11" key="1">
    <citation type="journal article" date="2014" name="Int. J. Syst. Evol. Microbiol.">
        <title>Complete genome sequence of Corynebacterium casei LMG S-19264T (=DSM 44701T), isolated from a smear-ripened cheese.</title>
        <authorList>
            <consortium name="US DOE Joint Genome Institute (JGI-PGF)"/>
            <person name="Walter F."/>
            <person name="Albersmeier A."/>
            <person name="Kalinowski J."/>
            <person name="Ruckert C."/>
        </authorList>
    </citation>
    <scope>NUCLEOTIDE SEQUENCE [LARGE SCALE GENOMIC DNA]</scope>
    <source>
        <strain evidence="10 11">KCTC 23968</strain>
    </source>
</reference>